<accession>A0A1S7UBP1</accession>
<dbReference type="AlphaFoldDB" id="A0A1S7UBP1"/>
<evidence type="ECO:0000313" key="6">
    <source>
        <dbReference type="Proteomes" id="UP000192140"/>
    </source>
</evidence>
<feature type="chain" id="PRO_5012910341" evidence="3">
    <location>
        <begin position="34"/>
        <end position="517"/>
    </location>
</feature>
<evidence type="ECO:0000259" key="4">
    <source>
        <dbReference type="Pfam" id="PF00496"/>
    </source>
</evidence>
<reference evidence="5" key="1">
    <citation type="submission" date="2016-01" db="EMBL/GenBank/DDBJ databases">
        <authorList>
            <person name="Regsiter A."/>
            <person name="william w."/>
        </authorList>
    </citation>
    <scope>NUCLEOTIDE SEQUENCE</scope>
    <source>
        <strain evidence="5">NCPPB 1641</strain>
    </source>
</reference>
<dbReference type="PIRSF" id="PIRSF002741">
    <property type="entry name" value="MppA"/>
    <property type="match status" value="1"/>
</dbReference>
<dbReference type="InterPro" id="IPR039424">
    <property type="entry name" value="SBP_5"/>
</dbReference>
<gene>
    <name evidence="5" type="ORF">AGR7A_pTi0018</name>
</gene>
<comment type="caution">
    <text evidence="5">The sequence shown here is derived from an EMBL/GenBank/DDBJ whole genome shotgun (WGS) entry which is preliminary data.</text>
</comment>
<dbReference type="InterPro" id="IPR006311">
    <property type="entry name" value="TAT_signal"/>
</dbReference>
<name>A0A1S7UBP1_9HYPH</name>
<evidence type="ECO:0000256" key="3">
    <source>
        <dbReference type="SAM" id="SignalP"/>
    </source>
</evidence>
<dbReference type="PROSITE" id="PS51318">
    <property type="entry name" value="TAT"/>
    <property type="match status" value="1"/>
</dbReference>
<dbReference type="RefSeq" id="WP_162936176.1">
    <property type="nucleotide sequence ID" value="NZ_LT009778.1"/>
</dbReference>
<keyword evidence="6" id="KW-1185">Reference proteome</keyword>
<dbReference type="EMBL" id="FCNP01000051">
    <property type="protein sequence ID" value="CVI64232.1"/>
    <property type="molecule type" value="Genomic_DNA"/>
</dbReference>
<proteinExistence type="inferred from homology"/>
<evidence type="ECO:0000256" key="1">
    <source>
        <dbReference type="ARBA" id="ARBA00004418"/>
    </source>
</evidence>
<dbReference type="Proteomes" id="UP000192140">
    <property type="component" value="Unassembled WGS sequence"/>
</dbReference>
<dbReference type="PANTHER" id="PTHR30290">
    <property type="entry name" value="PERIPLASMIC BINDING COMPONENT OF ABC TRANSPORTER"/>
    <property type="match status" value="1"/>
</dbReference>
<feature type="domain" description="Solute-binding protein family 5" evidence="4">
    <location>
        <begin position="86"/>
        <end position="426"/>
    </location>
</feature>
<dbReference type="GO" id="GO:1904680">
    <property type="term" value="F:peptide transmembrane transporter activity"/>
    <property type="evidence" value="ECO:0007669"/>
    <property type="project" value="TreeGrafter"/>
</dbReference>
<organism evidence="5 6">
    <name type="scientific">Agrobacterium deltaense NCPPB 1641</name>
    <dbReference type="NCBI Taxonomy" id="1183425"/>
    <lineage>
        <taxon>Bacteria</taxon>
        <taxon>Pseudomonadati</taxon>
        <taxon>Pseudomonadota</taxon>
        <taxon>Alphaproteobacteria</taxon>
        <taxon>Hyphomicrobiales</taxon>
        <taxon>Rhizobiaceae</taxon>
        <taxon>Rhizobium/Agrobacterium group</taxon>
        <taxon>Agrobacterium</taxon>
    </lineage>
</organism>
<dbReference type="InterPro" id="IPR030678">
    <property type="entry name" value="Peptide/Ni-bd"/>
</dbReference>
<dbReference type="InterPro" id="IPR000914">
    <property type="entry name" value="SBP_5_dom"/>
</dbReference>
<keyword evidence="3" id="KW-0732">Signal</keyword>
<dbReference type="GO" id="GO:0030288">
    <property type="term" value="C:outer membrane-bounded periplasmic space"/>
    <property type="evidence" value="ECO:0007669"/>
    <property type="project" value="UniProtKB-ARBA"/>
</dbReference>
<comment type="subcellular location">
    <subcellularLocation>
        <location evidence="1">Periplasm</location>
    </subcellularLocation>
</comment>
<dbReference type="GO" id="GO:0043190">
    <property type="term" value="C:ATP-binding cassette (ABC) transporter complex"/>
    <property type="evidence" value="ECO:0007669"/>
    <property type="project" value="InterPro"/>
</dbReference>
<feature type="signal peptide" evidence="3">
    <location>
        <begin position="1"/>
        <end position="33"/>
    </location>
</feature>
<dbReference type="Gene3D" id="3.90.76.10">
    <property type="entry name" value="Dipeptide-binding Protein, Domain 1"/>
    <property type="match status" value="1"/>
</dbReference>
<protein>
    <submittedName>
        <fullName evidence="5">ABC-type dipeptide transport system, periplasmic component</fullName>
    </submittedName>
</protein>
<dbReference type="GO" id="GO:0015833">
    <property type="term" value="P:peptide transport"/>
    <property type="evidence" value="ECO:0007669"/>
    <property type="project" value="TreeGrafter"/>
</dbReference>
<dbReference type="SUPFAM" id="SSF53850">
    <property type="entry name" value="Periplasmic binding protein-like II"/>
    <property type="match status" value="1"/>
</dbReference>
<evidence type="ECO:0000256" key="2">
    <source>
        <dbReference type="ARBA" id="ARBA00005695"/>
    </source>
</evidence>
<dbReference type="Gene3D" id="3.40.190.10">
    <property type="entry name" value="Periplasmic binding protein-like II"/>
    <property type="match status" value="1"/>
</dbReference>
<evidence type="ECO:0000313" key="5">
    <source>
        <dbReference type="EMBL" id="CVI64232.1"/>
    </source>
</evidence>
<dbReference type="Pfam" id="PF00496">
    <property type="entry name" value="SBP_bac_5"/>
    <property type="match status" value="1"/>
</dbReference>
<sequence length="517" mass="56594">MPSSHDDWKTSRRNIMRAAAALGAGFFCRTAFADESNTGIAETFRYGLSAYPPELRPFEDTGAAGRAVKSLMFRGLLSFDERGSLQSELAEAWVLTDPRTYIFRLRPNALFQNGAPVTANDVKYSIDAIRAKNSVAALREQFQDIESVEIVDTKTVKLVLKQPTPSFLGLLAAPPSAIVFAGQSDDPNKMVGAGPYLLESFEKGASLTLKARADFYKAGLPKSKVINFIVYADDSLRVAALQAGDVDIIEYVPFQSMQTLADTPGISLQSSFGLFMSLQFNLAQGPFTNPLVRRAVAHAIKRDDIVAAAFYGQGKSLYGLPMPLGSPFDTDDLAHLWPYDPPLAKRLLQEAGAENVAATLLSTSTYGFHKDTAEIIQQHLATVGLNIKLALPEWGVRMSQAKEGRYHLLVNGSRSLSDPDELSGFLASNAPGGSYGHKDPEIDALLSRGRHEADLPTRIGIYKELQRIVAEKTPIAFLNYRRQAYAVRQNLKGFKALPDHLVNLSGYALERAYLEKG</sequence>
<dbReference type="Gene3D" id="3.10.105.10">
    <property type="entry name" value="Dipeptide-binding Protein, Domain 3"/>
    <property type="match status" value="1"/>
</dbReference>
<comment type="similarity">
    <text evidence="2">Belongs to the bacterial solute-binding protein 5 family.</text>
</comment>